<organism evidence="2 3">
    <name type="scientific">Steinernema carpocapsae</name>
    <name type="common">Entomopathogenic nematode</name>
    <dbReference type="NCBI Taxonomy" id="34508"/>
    <lineage>
        <taxon>Eukaryota</taxon>
        <taxon>Metazoa</taxon>
        <taxon>Ecdysozoa</taxon>
        <taxon>Nematoda</taxon>
        <taxon>Chromadorea</taxon>
        <taxon>Rhabditida</taxon>
        <taxon>Tylenchina</taxon>
        <taxon>Panagrolaimomorpha</taxon>
        <taxon>Strongyloidoidea</taxon>
        <taxon>Steinernematidae</taxon>
        <taxon>Steinernema</taxon>
    </lineage>
</organism>
<dbReference type="Proteomes" id="UP000298663">
    <property type="component" value="Unassembled WGS sequence"/>
</dbReference>
<name>A0A4U5PGG4_STECR</name>
<feature type="compositionally biased region" description="Basic and acidic residues" evidence="1">
    <location>
        <begin position="112"/>
        <end position="121"/>
    </location>
</feature>
<feature type="region of interest" description="Disordered" evidence="1">
    <location>
        <begin position="108"/>
        <end position="144"/>
    </location>
</feature>
<feature type="compositionally biased region" description="Basic and acidic residues" evidence="1">
    <location>
        <begin position="205"/>
        <end position="225"/>
    </location>
</feature>
<dbReference type="EMBL" id="AZBU02000002">
    <property type="protein sequence ID" value="TKR95560.1"/>
    <property type="molecule type" value="Genomic_DNA"/>
</dbReference>
<feature type="region of interest" description="Disordered" evidence="1">
    <location>
        <begin position="205"/>
        <end position="267"/>
    </location>
</feature>
<evidence type="ECO:0000256" key="1">
    <source>
        <dbReference type="SAM" id="MobiDB-lite"/>
    </source>
</evidence>
<reference evidence="2 3" key="1">
    <citation type="journal article" date="2015" name="Genome Biol.">
        <title>Comparative genomics of Steinernema reveals deeply conserved gene regulatory networks.</title>
        <authorList>
            <person name="Dillman A.R."/>
            <person name="Macchietto M."/>
            <person name="Porter C.F."/>
            <person name="Rogers A."/>
            <person name="Williams B."/>
            <person name="Antoshechkin I."/>
            <person name="Lee M.M."/>
            <person name="Goodwin Z."/>
            <person name="Lu X."/>
            <person name="Lewis E.E."/>
            <person name="Goodrich-Blair H."/>
            <person name="Stock S.P."/>
            <person name="Adams B.J."/>
            <person name="Sternberg P.W."/>
            <person name="Mortazavi A."/>
        </authorList>
    </citation>
    <scope>NUCLEOTIDE SEQUENCE [LARGE SCALE GENOMIC DNA]</scope>
    <source>
        <strain evidence="2 3">ALL</strain>
    </source>
</reference>
<reference evidence="2 3" key="2">
    <citation type="journal article" date="2019" name="G3 (Bethesda)">
        <title>Hybrid Assembly of the Genome of the Entomopathogenic Nematode Steinernema carpocapsae Identifies the X-Chromosome.</title>
        <authorList>
            <person name="Serra L."/>
            <person name="Macchietto M."/>
            <person name="Macias-Munoz A."/>
            <person name="McGill C.J."/>
            <person name="Rodriguez I.M."/>
            <person name="Rodriguez B."/>
            <person name="Murad R."/>
            <person name="Mortazavi A."/>
        </authorList>
    </citation>
    <scope>NUCLEOTIDE SEQUENCE [LARGE SCALE GENOMIC DNA]</scope>
    <source>
        <strain evidence="2 3">ALL</strain>
    </source>
</reference>
<dbReference type="AlphaFoldDB" id="A0A4U5PGG4"/>
<sequence length="288" mass="31938">MQSLQKDALFVLSVLYLSRKSKNPITFSRQIDHLVRRIFRGEGEVCMRYLLHPLSSDSTALTPVEAKTLEEEKAAIRTYTYVKFNTYCVHLEKWKIEAEELRCGRGKRNRAKEHVGKHEAEVPTSTRRTDGLVQGEDADGEAEKADLEGARLSASHARISASCLAGLCCLNPMICLYRSHPSPALISNPERVTLKKMPNIGSIEGELKRREGEDAKQTADFDDSPKPPVEPEDINEAAIGLAAHSSHEDANDSELEGQTCRNSPGFPVSIGKTDKAVKFQLQNVPGRL</sequence>
<comment type="caution">
    <text evidence="2">The sequence shown here is derived from an EMBL/GenBank/DDBJ whole genome shotgun (WGS) entry which is preliminary data.</text>
</comment>
<gene>
    <name evidence="2" type="ORF">L596_009711</name>
</gene>
<protein>
    <submittedName>
        <fullName evidence="2">Uncharacterized protein</fullName>
    </submittedName>
</protein>
<evidence type="ECO:0000313" key="2">
    <source>
        <dbReference type="EMBL" id="TKR95560.1"/>
    </source>
</evidence>
<accession>A0A4U5PGG4</accession>
<evidence type="ECO:0000313" key="3">
    <source>
        <dbReference type="Proteomes" id="UP000298663"/>
    </source>
</evidence>
<proteinExistence type="predicted"/>
<keyword evidence="3" id="KW-1185">Reference proteome</keyword>